<feature type="compositionally biased region" description="Basic and acidic residues" evidence="7">
    <location>
        <begin position="186"/>
        <end position="205"/>
    </location>
</feature>
<evidence type="ECO:0000256" key="2">
    <source>
        <dbReference type="ARBA" id="ARBA00022553"/>
    </source>
</evidence>
<keyword evidence="4" id="KW-0677">Repeat</keyword>
<dbReference type="InterPro" id="IPR011992">
    <property type="entry name" value="EF-hand-dom_pair"/>
</dbReference>
<dbReference type="SMART" id="SM01394">
    <property type="entry name" value="S_100"/>
    <property type="match status" value="1"/>
</dbReference>
<dbReference type="SUPFAM" id="SSF47473">
    <property type="entry name" value="EF-hand"/>
    <property type="match status" value="1"/>
</dbReference>
<dbReference type="InterPro" id="IPR001751">
    <property type="entry name" value="S100/CaBP7/8-like_CS"/>
</dbReference>
<reference evidence="9" key="3">
    <citation type="submission" date="2025-09" db="UniProtKB">
        <authorList>
            <consortium name="Ensembl"/>
        </authorList>
    </citation>
    <scope>IDENTIFICATION</scope>
</reference>
<dbReference type="PROSITE" id="PS50222">
    <property type="entry name" value="EF_HAND_2"/>
    <property type="match status" value="1"/>
</dbReference>
<dbReference type="GO" id="GO:0036457">
    <property type="term" value="C:keratohyalin granule"/>
    <property type="evidence" value="ECO:0007669"/>
    <property type="project" value="TreeGrafter"/>
</dbReference>
<sequence>MSTLLENITGMIEIFQQYSNNDKETETLSKKELKELLEVELRAVLKNPDDEDLADVFMQILDIDHNEKIDFTEYLLMVVKLAQAYYESSQNKSLQTGSKRRSKTHHKRGGEDGEEEEEERRHRSSHRRSEGKEKKESSRSPRGRGKKRHGSGSKNQDRDRTTHRETEKHGKHHSSTGKQRGGSNSTERDVRGKKKNEVLPSKEHETRSWCTFTEGRKKHNVHKITSVKGISFHLNCTWILLPKISNWRDP</sequence>
<evidence type="ECO:0000256" key="6">
    <source>
        <dbReference type="ARBA" id="ARBA00038258"/>
    </source>
</evidence>
<dbReference type="GeneTree" id="ENSGT00940000154467"/>
<organism evidence="9 10">
    <name type="scientific">Peromyscus maniculatus bairdii</name>
    <name type="common">Prairie deer mouse</name>
    <dbReference type="NCBI Taxonomy" id="230844"/>
    <lineage>
        <taxon>Eukaryota</taxon>
        <taxon>Metazoa</taxon>
        <taxon>Chordata</taxon>
        <taxon>Craniata</taxon>
        <taxon>Vertebrata</taxon>
        <taxon>Euteleostomi</taxon>
        <taxon>Mammalia</taxon>
        <taxon>Eutheria</taxon>
        <taxon>Euarchontoglires</taxon>
        <taxon>Glires</taxon>
        <taxon>Rodentia</taxon>
        <taxon>Myomorpha</taxon>
        <taxon>Muroidea</taxon>
        <taxon>Cricetidae</taxon>
        <taxon>Neotominae</taxon>
        <taxon>Peromyscus</taxon>
    </lineage>
</organism>
<dbReference type="AlphaFoldDB" id="A0A8C8W5E1"/>
<dbReference type="Gene3D" id="1.10.238.10">
    <property type="entry name" value="EF-hand"/>
    <property type="match status" value="1"/>
</dbReference>
<evidence type="ECO:0000256" key="3">
    <source>
        <dbReference type="ARBA" id="ARBA00022723"/>
    </source>
</evidence>
<feature type="compositionally biased region" description="Basic and acidic residues" evidence="7">
    <location>
        <begin position="155"/>
        <end position="168"/>
    </location>
</feature>
<dbReference type="InterPro" id="IPR034325">
    <property type="entry name" value="S-100_dom"/>
</dbReference>
<reference evidence="9" key="2">
    <citation type="submission" date="2025-08" db="UniProtKB">
        <authorList>
            <consortium name="Ensembl"/>
        </authorList>
    </citation>
    <scope>IDENTIFICATION</scope>
</reference>
<dbReference type="InterPro" id="IPR052503">
    <property type="entry name" value="S100-fused_Epidermal_Struct"/>
</dbReference>
<evidence type="ECO:0000256" key="4">
    <source>
        <dbReference type="ARBA" id="ARBA00022737"/>
    </source>
</evidence>
<proteinExistence type="inferred from homology"/>
<evidence type="ECO:0000256" key="1">
    <source>
        <dbReference type="ARBA" id="ARBA00004463"/>
    </source>
</evidence>
<dbReference type="Pfam" id="PF01023">
    <property type="entry name" value="S_100"/>
    <property type="match status" value="1"/>
</dbReference>
<dbReference type="GO" id="GO:0005509">
    <property type="term" value="F:calcium ion binding"/>
    <property type="evidence" value="ECO:0007669"/>
    <property type="project" value="InterPro"/>
</dbReference>
<dbReference type="Proteomes" id="UP000694547">
    <property type="component" value="Chromosome 6"/>
</dbReference>
<evidence type="ECO:0000313" key="9">
    <source>
        <dbReference type="Ensembl" id="ENSPEMP00000035927.1"/>
    </source>
</evidence>
<evidence type="ECO:0000313" key="10">
    <source>
        <dbReference type="Proteomes" id="UP000694547"/>
    </source>
</evidence>
<comment type="similarity">
    <text evidence="6">Belongs to the S100-fused protein family.</text>
</comment>
<reference evidence="9 10" key="1">
    <citation type="submission" date="2018-10" db="EMBL/GenBank/DDBJ databases">
        <title>Improved assembly of the deer mouse Peromyscus maniculatus genome.</title>
        <authorList>
            <person name="Lassance J.-M."/>
            <person name="Hoekstra H.E."/>
        </authorList>
    </citation>
    <scope>NUCLEOTIDE SEQUENCE [LARGE SCALE GENOMIC DNA]</scope>
</reference>
<keyword evidence="3" id="KW-0479">Metal-binding</keyword>
<dbReference type="InterPro" id="IPR002048">
    <property type="entry name" value="EF_hand_dom"/>
</dbReference>
<feature type="compositionally biased region" description="Polar residues" evidence="7">
    <location>
        <begin position="176"/>
        <end position="185"/>
    </location>
</feature>
<dbReference type="CDD" id="cd00213">
    <property type="entry name" value="S-100"/>
    <property type="match status" value="1"/>
</dbReference>
<evidence type="ECO:0000259" key="8">
    <source>
        <dbReference type="PROSITE" id="PS50222"/>
    </source>
</evidence>
<keyword evidence="10" id="KW-1185">Reference proteome</keyword>
<dbReference type="InterPro" id="IPR013787">
    <property type="entry name" value="S100_Ca-bd_sub"/>
</dbReference>
<dbReference type="Ensembl" id="ENSPEMT00000038264.1">
    <property type="protein sequence ID" value="ENSPEMP00000035927.1"/>
    <property type="gene ID" value="ENSPEMG00000029220.1"/>
</dbReference>
<dbReference type="GO" id="GO:0046914">
    <property type="term" value="F:transition metal ion binding"/>
    <property type="evidence" value="ECO:0007669"/>
    <property type="project" value="InterPro"/>
</dbReference>
<dbReference type="PANTHER" id="PTHR22571">
    <property type="entry name" value="FILAGGRIN-RELATED"/>
    <property type="match status" value="1"/>
</dbReference>
<evidence type="ECO:0000256" key="7">
    <source>
        <dbReference type="SAM" id="MobiDB-lite"/>
    </source>
</evidence>
<protein>
    <recommendedName>
        <fullName evidence="8">EF-hand domain-containing protein</fullName>
    </recommendedName>
</protein>
<dbReference type="PROSITE" id="PS00303">
    <property type="entry name" value="S100_CABP"/>
    <property type="match status" value="1"/>
</dbReference>
<comment type="subcellular location">
    <subcellularLocation>
        <location evidence="1">Cytoplasmic granule</location>
    </subcellularLocation>
</comment>
<evidence type="ECO:0000256" key="5">
    <source>
        <dbReference type="ARBA" id="ARBA00022837"/>
    </source>
</evidence>
<dbReference type="GO" id="GO:0001533">
    <property type="term" value="C:cornified envelope"/>
    <property type="evidence" value="ECO:0007669"/>
    <property type="project" value="TreeGrafter"/>
</dbReference>
<keyword evidence="5" id="KW-0106">Calcium</keyword>
<feature type="compositionally biased region" description="Basic and acidic residues" evidence="7">
    <location>
        <begin position="127"/>
        <end position="139"/>
    </location>
</feature>
<feature type="region of interest" description="Disordered" evidence="7">
    <location>
        <begin position="89"/>
        <end position="205"/>
    </location>
</feature>
<feature type="domain" description="EF-hand" evidence="8">
    <location>
        <begin position="49"/>
        <end position="84"/>
    </location>
</feature>
<accession>A0A8C8W5E1</accession>
<feature type="compositionally biased region" description="Basic residues" evidence="7">
    <location>
        <begin position="98"/>
        <end position="108"/>
    </location>
</feature>
<dbReference type="PANTHER" id="PTHR22571:SF51">
    <property type="entry name" value="FILAGGRIN"/>
    <property type="match status" value="1"/>
</dbReference>
<name>A0A8C8W5E1_PERMB</name>
<feature type="compositionally biased region" description="Basic residues" evidence="7">
    <location>
        <begin position="141"/>
        <end position="151"/>
    </location>
</feature>
<keyword evidence="2" id="KW-0597">Phosphoprotein</keyword>
<dbReference type="GO" id="GO:0061436">
    <property type="term" value="P:establishment of skin barrier"/>
    <property type="evidence" value="ECO:0007669"/>
    <property type="project" value="TreeGrafter"/>
</dbReference>